<dbReference type="SUPFAM" id="SSF52833">
    <property type="entry name" value="Thioredoxin-like"/>
    <property type="match status" value="1"/>
</dbReference>
<dbReference type="Proteomes" id="UP000324832">
    <property type="component" value="Unassembled WGS sequence"/>
</dbReference>
<evidence type="ECO:0000256" key="1">
    <source>
        <dbReference type="ARBA" id="ARBA00012452"/>
    </source>
</evidence>
<dbReference type="SFLD" id="SFLDS00019">
    <property type="entry name" value="Glutathione_Transferase_(cytos"/>
    <property type="match status" value="1"/>
</dbReference>
<dbReference type="InterPro" id="IPR004045">
    <property type="entry name" value="Glutathione_S-Trfase_N"/>
</dbReference>
<evidence type="ECO:0000256" key="3">
    <source>
        <dbReference type="ARBA" id="ARBA00038317"/>
    </source>
</evidence>
<name>A0A5E4PUP7_9NEOP</name>
<dbReference type="CDD" id="cd03039">
    <property type="entry name" value="GST_N_Sigma_like"/>
    <property type="match status" value="1"/>
</dbReference>
<dbReference type="InterPro" id="IPR040079">
    <property type="entry name" value="Glutathione_S-Trfase"/>
</dbReference>
<gene>
    <name evidence="6" type="ORF">LSINAPIS_LOCUS1951</name>
</gene>
<feature type="domain" description="GST N-terminal" evidence="5">
    <location>
        <begin position="1"/>
        <end position="66"/>
    </location>
</feature>
<dbReference type="InterPro" id="IPR036282">
    <property type="entry name" value="Glutathione-S-Trfase_C_sf"/>
</dbReference>
<organism evidence="6 7">
    <name type="scientific">Leptidea sinapis</name>
    <dbReference type="NCBI Taxonomy" id="189913"/>
    <lineage>
        <taxon>Eukaryota</taxon>
        <taxon>Metazoa</taxon>
        <taxon>Ecdysozoa</taxon>
        <taxon>Arthropoda</taxon>
        <taxon>Hexapoda</taxon>
        <taxon>Insecta</taxon>
        <taxon>Pterygota</taxon>
        <taxon>Neoptera</taxon>
        <taxon>Endopterygota</taxon>
        <taxon>Lepidoptera</taxon>
        <taxon>Glossata</taxon>
        <taxon>Ditrysia</taxon>
        <taxon>Papilionoidea</taxon>
        <taxon>Pieridae</taxon>
        <taxon>Dismorphiinae</taxon>
        <taxon>Leptidea</taxon>
    </lineage>
</organism>
<reference evidence="6 7" key="1">
    <citation type="submission" date="2017-07" db="EMBL/GenBank/DDBJ databases">
        <authorList>
            <person name="Talla V."/>
            <person name="Backstrom N."/>
        </authorList>
    </citation>
    <scope>NUCLEOTIDE SEQUENCE [LARGE SCALE GENOMIC DNA]</scope>
</reference>
<dbReference type="PANTHER" id="PTHR11571:SF224">
    <property type="entry name" value="HEMATOPOIETIC PROSTAGLANDIN D SYNTHASE"/>
    <property type="match status" value="1"/>
</dbReference>
<evidence type="ECO:0000313" key="7">
    <source>
        <dbReference type="Proteomes" id="UP000324832"/>
    </source>
</evidence>
<dbReference type="AlphaFoldDB" id="A0A5E4PUP7"/>
<dbReference type="PANTHER" id="PTHR11571">
    <property type="entry name" value="GLUTATHIONE S-TRANSFERASE"/>
    <property type="match status" value="1"/>
</dbReference>
<keyword evidence="2" id="KW-0808">Transferase</keyword>
<dbReference type="Gene3D" id="3.40.30.10">
    <property type="entry name" value="Glutaredoxin"/>
    <property type="match status" value="1"/>
</dbReference>
<dbReference type="GO" id="GO:0006749">
    <property type="term" value="P:glutathione metabolic process"/>
    <property type="evidence" value="ECO:0007669"/>
    <property type="project" value="TreeGrafter"/>
</dbReference>
<dbReference type="SUPFAM" id="SSF47616">
    <property type="entry name" value="GST C-terminal domain-like"/>
    <property type="match status" value="1"/>
</dbReference>
<comment type="similarity">
    <text evidence="3">Belongs to the GST superfamily. Sigma family.</text>
</comment>
<evidence type="ECO:0000313" key="6">
    <source>
        <dbReference type="EMBL" id="VVC88621.1"/>
    </source>
</evidence>
<protein>
    <recommendedName>
        <fullName evidence="1">glutathione transferase</fullName>
        <ecNumber evidence="1">2.5.1.18</ecNumber>
    </recommendedName>
</protein>
<keyword evidence="7" id="KW-1185">Reference proteome</keyword>
<evidence type="ECO:0000259" key="5">
    <source>
        <dbReference type="PROSITE" id="PS50404"/>
    </source>
</evidence>
<sequence>MYHSIRMLLAYGDQKFEDIRISGEDWPTFKPSMPFGQMPVLEINGKKYAQTLAIMRFLGRKYGLVGDDIEQDFEIDQNASAVHYESDENVKAKKHNELSKDFYPVVLKKLDEIIASNNGHIALGKMPDLDQKYPNIKKIKDSVLTIPTVKAFCDAAPQCDW</sequence>
<dbReference type="EMBL" id="FZQP02000360">
    <property type="protein sequence ID" value="VVC88621.1"/>
    <property type="molecule type" value="Genomic_DNA"/>
</dbReference>
<dbReference type="InterPro" id="IPR036249">
    <property type="entry name" value="Thioredoxin-like_sf"/>
</dbReference>
<proteinExistence type="inferred from homology"/>
<dbReference type="EC" id="2.5.1.18" evidence="1"/>
<dbReference type="InterPro" id="IPR050213">
    <property type="entry name" value="GST_superfamily"/>
</dbReference>
<dbReference type="GO" id="GO:0004364">
    <property type="term" value="F:glutathione transferase activity"/>
    <property type="evidence" value="ECO:0007669"/>
    <property type="project" value="UniProtKB-EC"/>
</dbReference>
<accession>A0A5E4PUP7</accession>
<dbReference type="PROSITE" id="PS50404">
    <property type="entry name" value="GST_NTER"/>
    <property type="match status" value="1"/>
</dbReference>
<dbReference type="Gene3D" id="1.20.1050.10">
    <property type="match status" value="1"/>
</dbReference>
<comment type="catalytic activity">
    <reaction evidence="4">
        <text>RX + glutathione = an S-substituted glutathione + a halide anion + H(+)</text>
        <dbReference type="Rhea" id="RHEA:16437"/>
        <dbReference type="ChEBI" id="CHEBI:15378"/>
        <dbReference type="ChEBI" id="CHEBI:16042"/>
        <dbReference type="ChEBI" id="CHEBI:17792"/>
        <dbReference type="ChEBI" id="CHEBI:57925"/>
        <dbReference type="ChEBI" id="CHEBI:90779"/>
        <dbReference type="EC" id="2.5.1.18"/>
    </reaction>
</comment>
<evidence type="ECO:0000256" key="4">
    <source>
        <dbReference type="ARBA" id="ARBA00047960"/>
    </source>
</evidence>
<dbReference type="Pfam" id="PF02798">
    <property type="entry name" value="GST_N"/>
    <property type="match status" value="1"/>
</dbReference>
<evidence type="ECO:0000256" key="2">
    <source>
        <dbReference type="ARBA" id="ARBA00022679"/>
    </source>
</evidence>